<dbReference type="Gene3D" id="3.40.50.2000">
    <property type="entry name" value="Glycogen Phosphorylase B"/>
    <property type="match status" value="1"/>
</dbReference>
<sequence length="186" mass="20962">MVMITNMLKRFVHYAHSVLRNGLIFIRAPYRSYLGLNTDFNSPNQSNYPQFTFVSISAGVSKSEDMTFVLGEKSYFKTAIKEELELMTEKDIEKINKDRSEKGNKELICNMIKETKAASGIIFNAFNELEEPAFLALSQDFHIPISPIGEAEFTDMAWGVSKQQAAFPVGGSTWFSLRLSVARVLA</sequence>
<evidence type="ECO:0000313" key="2">
    <source>
        <dbReference type="Proteomes" id="UP001206925"/>
    </source>
</evidence>
<dbReference type="EMBL" id="JAMZMK010008542">
    <property type="protein sequence ID" value="KAI7739965.1"/>
    <property type="molecule type" value="Genomic_DNA"/>
</dbReference>
<dbReference type="Proteomes" id="UP001206925">
    <property type="component" value="Unassembled WGS sequence"/>
</dbReference>
<keyword evidence="2" id="KW-1185">Reference proteome</keyword>
<protein>
    <submittedName>
        <fullName evidence="1">Uncharacterized protein</fullName>
    </submittedName>
</protein>
<dbReference type="AlphaFoldDB" id="A0AAD5CEU1"/>
<reference evidence="1" key="1">
    <citation type="submission" date="2022-06" db="EMBL/GenBank/DDBJ databases">
        <title>Uncovering the hologenomic basis of an extraordinary plant invasion.</title>
        <authorList>
            <person name="Bieker V.C."/>
            <person name="Martin M.D."/>
            <person name="Gilbert T."/>
            <person name="Hodgins K."/>
            <person name="Battlay P."/>
            <person name="Petersen B."/>
            <person name="Wilson J."/>
        </authorList>
    </citation>
    <scope>NUCLEOTIDE SEQUENCE</scope>
    <source>
        <strain evidence="1">AA19_3_7</strain>
        <tissue evidence="1">Leaf</tissue>
    </source>
</reference>
<organism evidence="1 2">
    <name type="scientific">Ambrosia artemisiifolia</name>
    <name type="common">Common ragweed</name>
    <dbReference type="NCBI Taxonomy" id="4212"/>
    <lineage>
        <taxon>Eukaryota</taxon>
        <taxon>Viridiplantae</taxon>
        <taxon>Streptophyta</taxon>
        <taxon>Embryophyta</taxon>
        <taxon>Tracheophyta</taxon>
        <taxon>Spermatophyta</taxon>
        <taxon>Magnoliopsida</taxon>
        <taxon>eudicotyledons</taxon>
        <taxon>Gunneridae</taxon>
        <taxon>Pentapetalae</taxon>
        <taxon>asterids</taxon>
        <taxon>campanulids</taxon>
        <taxon>Asterales</taxon>
        <taxon>Asteraceae</taxon>
        <taxon>Asteroideae</taxon>
        <taxon>Heliantheae alliance</taxon>
        <taxon>Heliantheae</taxon>
        <taxon>Ambrosia</taxon>
    </lineage>
</organism>
<gene>
    <name evidence="1" type="ORF">M8C21_004178</name>
</gene>
<accession>A0AAD5CEU1</accession>
<evidence type="ECO:0000313" key="1">
    <source>
        <dbReference type="EMBL" id="KAI7739965.1"/>
    </source>
</evidence>
<comment type="caution">
    <text evidence="1">The sequence shown here is derived from an EMBL/GenBank/DDBJ whole genome shotgun (WGS) entry which is preliminary data.</text>
</comment>
<name>A0AAD5CEU1_AMBAR</name>
<proteinExistence type="predicted"/>